<sequence>MTELWFGVFLVVGVAGVMVALGLLAHRLRRGSAGPAIGAAMAAYDQGMHVTAYDTFVETQEQSRRKVSIPAPGDR</sequence>
<gene>
    <name evidence="2" type="ORF">CTB96_01350</name>
</gene>
<keyword evidence="3" id="KW-1185">Reference proteome</keyword>
<evidence type="ECO:0000256" key="1">
    <source>
        <dbReference type="SAM" id="Phobius"/>
    </source>
</evidence>
<name>A0A317ZZR5_9MICO</name>
<keyword evidence="1" id="KW-0472">Membrane</keyword>
<reference evidence="2 3" key="1">
    <citation type="submission" date="2018-05" db="EMBL/GenBank/DDBJ databases">
        <title>Genetic diversity of glacier-inhabiting Cryobacterium bacteria in China and description of Cryobacterium mengkeensis sp. nov. and Arthrobacter glacialis sp. nov.</title>
        <authorList>
            <person name="Liu Q."/>
            <person name="Xin Y.-H."/>
        </authorList>
    </citation>
    <scope>NUCLEOTIDE SEQUENCE [LARGE SCALE GENOMIC DNA]</scope>
    <source>
        <strain evidence="2 3">SK-1</strain>
    </source>
</reference>
<proteinExistence type="predicted"/>
<protein>
    <recommendedName>
        <fullName evidence="4">Secreted protein</fullName>
    </recommendedName>
</protein>
<feature type="transmembrane region" description="Helical" evidence="1">
    <location>
        <begin position="6"/>
        <end position="25"/>
    </location>
</feature>
<keyword evidence="1" id="KW-0812">Transmembrane</keyword>
<dbReference type="Proteomes" id="UP000246722">
    <property type="component" value="Unassembled WGS sequence"/>
</dbReference>
<evidence type="ECO:0000313" key="3">
    <source>
        <dbReference type="Proteomes" id="UP000246722"/>
    </source>
</evidence>
<dbReference type="EMBL" id="QHLY01000004">
    <property type="protein sequence ID" value="PXA72778.1"/>
    <property type="molecule type" value="Genomic_DNA"/>
</dbReference>
<keyword evidence="1" id="KW-1133">Transmembrane helix</keyword>
<evidence type="ECO:0000313" key="2">
    <source>
        <dbReference type="EMBL" id="PXA72778.1"/>
    </source>
</evidence>
<evidence type="ECO:0008006" key="4">
    <source>
        <dbReference type="Google" id="ProtNLM"/>
    </source>
</evidence>
<organism evidence="2 3">
    <name type="scientific">Cryobacterium arcticum</name>
    <dbReference type="NCBI Taxonomy" id="670052"/>
    <lineage>
        <taxon>Bacteria</taxon>
        <taxon>Bacillati</taxon>
        <taxon>Actinomycetota</taxon>
        <taxon>Actinomycetes</taxon>
        <taxon>Micrococcales</taxon>
        <taxon>Microbacteriaceae</taxon>
        <taxon>Cryobacterium</taxon>
    </lineage>
</organism>
<comment type="caution">
    <text evidence="2">The sequence shown here is derived from an EMBL/GenBank/DDBJ whole genome shotgun (WGS) entry which is preliminary data.</text>
</comment>
<dbReference type="OrthoDB" id="5119826at2"/>
<dbReference type="AlphaFoldDB" id="A0A317ZZR5"/>
<accession>A0A317ZZR5</accession>
<dbReference type="RefSeq" id="WP_110125105.1">
    <property type="nucleotide sequence ID" value="NZ_QHLY01000004.1"/>
</dbReference>